<evidence type="ECO:0000313" key="6">
    <source>
        <dbReference type="RefSeq" id="XP_019632212.1"/>
    </source>
</evidence>
<dbReference type="AlphaFoldDB" id="A0A6P4ZMB9"/>
<dbReference type="RefSeq" id="XP_019632212.1">
    <property type="nucleotide sequence ID" value="XM_019776653.1"/>
</dbReference>
<evidence type="ECO:0000259" key="4">
    <source>
        <dbReference type="PROSITE" id="PS50222"/>
    </source>
</evidence>
<proteinExistence type="predicted"/>
<dbReference type="KEGG" id="bbel:109475850"/>
<sequence length="151" mass="16353">MAEIEQSMIDEMKDGFPLFDNKGDGKIDGAQLGDVLRSFGLNPSNAEVEKIAKANEGKRLSFDDYLAIHKQVLAQGEVGSYEDFFEGLKLFDKEGTGLISGAELRHVLATLGEKLTEAQVDELMAGGGGQEDAEGNVNYDKFICYALAEAL</sequence>
<dbReference type="Proteomes" id="UP000515135">
    <property type="component" value="Unplaced"/>
</dbReference>
<dbReference type="GeneID" id="109475850"/>
<dbReference type="OrthoDB" id="5959761at2759"/>
<evidence type="ECO:0000256" key="2">
    <source>
        <dbReference type="ARBA" id="ARBA00023123"/>
    </source>
</evidence>
<evidence type="ECO:0000256" key="1">
    <source>
        <dbReference type="ARBA" id="ARBA00022737"/>
    </source>
</evidence>
<protein>
    <submittedName>
        <fullName evidence="6">Myosin, essential light chain isoform X1</fullName>
    </submittedName>
</protein>
<evidence type="ECO:0000256" key="3">
    <source>
        <dbReference type="ARBA" id="ARBA00023175"/>
    </source>
</evidence>
<feature type="domain" description="EF-hand" evidence="4">
    <location>
        <begin position="79"/>
        <end position="114"/>
    </location>
</feature>
<keyword evidence="1" id="KW-0677">Repeat</keyword>
<dbReference type="FunFam" id="1.10.238.10:FF:000003">
    <property type="entry name" value="Calmodulin A"/>
    <property type="match status" value="1"/>
</dbReference>
<keyword evidence="3" id="KW-0505">Motor protein</keyword>
<dbReference type="GO" id="GO:0016460">
    <property type="term" value="C:myosin II complex"/>
    <property type="evidence" value="ECO:0007669"/>
    <property type="project" value="TreeGrafter"/>
</dbReference>
<dbReference type="SUPFAM" id="SSF47473">
    <property type="entry name" value="EF-hand"/>
    <property type="match status" value="1"/>
</dbReference>
<organism evidence="5 6">
    <name type="scientific">Branchiostoma belcheri</name>
    <name type="common">Amphioxus</name>
    <dbReference type="NCBI Taxonomy" id="7741"/>
    <lineage>
        <taxon>Eukaryota</taxon>
        <taxon>Metazoa</taxon>
        <taxon>Chordata</taxon>
        <taxon>Cephalochordata</taxon>
        <taxon>Leptocardii</taxon>
        <taxon>Amphioxiformes</taxon>
        <taxon>Branchiostomatidae</taxon>
        <taxon>Branchiostoma</taxon>
    </lineage>
</organism>
<dbReference type="PROSITE" id="PS50222">
    <property type="entry name" value="EF_HAND_2"/>
    <property type="match status" value="2"/>
</dbReference>
<dbReference type="InterPro" id="IPR050230">
    <property type="entry name" value="CALM/Myosin/TropC-like"/>
</dbReference>
<feature type="domain" description="EF-hand" evidence="4">
    <location>
        <begin position="7"/>
        <end position="42"/>
    </location>
</feature>
<gene>
    <name evidence="6" type="primary">LOC109475850</name>
</gene>
<keyword evidence="2" id="KW-0518">Myosin</keyword>
<keyword evidence="5" id="KW-1185">Reference proteome</keyword>
<reference evidence="6" key="1">
    <citation type="submission" date="2025-08" db="UniProtKB">
        <authorList>
            <consortium name="RefSeq"/>
        </authorList>
    </citation>
    <scope>IDENTIFICATION</scope>
    <source>
        <tissue evidence="6">Gonad</tissue>
    </source>
</reference>
<dbReference type="Gene3D" id="1.10.238.10">
    <property type="entry name" value="EF-hand"/>
    <property type="match status" value="2"/>
</dbReference>
<dbReference type="InterPro" id="IPR011992">
    <property type="entry name" value="EF-hand-dom_pair"/>
</dbReference>
<dbReference type="GO" id="GO:0005509">
    <property type="term" value="F:calcium ion binding"/>
    <property type="evidence" value="ECO:0007669"/>
    <property type="project" value="InterPro"/>
</dbReference>
<accession>A0A6P4ZMB9</accession>
<name>A0A6P4ZMB9_BRABE</name>
<dbReference type="PANTHER" id="PTHR23048:SF2">
    <property type="entry name" value="MYOSIN LIGHT CHAIN 3"/>
    <property type="match status" value="1"/>
</dbReference>
<dbReference type="InterPro" id="IPR002048">
    <property type="entry name" value="EF_hand_dom"/>
</dbReference>
<evidence type="ECO:0000313" key="5">
    <source>
        <dbReference type="Proteomes" id="UP000515135"/>
    </source>
</evidence>
<dbReference type="PANTHER" id="PTHR23048">
    <property type="entry name" value="MYOSIN LIGHT CHAIN 1, 3"/>
    <property type="match status" value="1"/>
</dbReference>